<evidence type="ECO:0000313" key="4">
    <source>
        <dbReference type="Proteomes" id="UP001500547"/>
    </source>
</evidence>
<dbReference type="HAMAP" id="MF_01584">
    <property type="entry name" value="UPF0502"/>
    <property type="match status" value="1"/>
</dbReference>
<comment type="caution">
    <text evidence="3">The sequence shown here is derived from an EMBL/GenBank/DDBJ whole genome shotgun (WGS) entry which is preliminary data.</text>
</comment>
<dbReference type="PROSITE" id="PS50112">
    <property type="entry name" value="PAS"/>
    <property type="match status" value="1"/>
</dbReference>
<evidence type="ECO:0000313" key="3">
    <source>
        <dbReference type="EMBL" id="GAA5170032.1"/>
    </source>
</evidence>
<dbReference type="Gene3D" id="1.10.10.10">
    <property type="entry name" value="Winged helix-like DNA-binding domain superfamily/Winged helix DNA-binding domain"/>
    <property type="match status" value="2"/>
</dbReference>
<accession>A0ABP9R0Q2</accession>
<proteinExistence type="inferred from homology"/>
<dbReference type="InterPro" id="IPR036388">
    <property type="entry name" value="WH-like_DNA-bd_sf"/>
</dbReference>
<sequence length="246" mass="26198">MSPISSCLPVGAGRHSDAFLRKLRPSLLSPLTNMTTPQLDPVSARILGVLVEKEKTVPDSYPLSLNALQTGCNQKTSRHPVMDLSESQLLQTIDTLSDGVWIIASSGNRVTRYSHNIPRVLGIGAAATALLATLLLRGPQTAAELRANSERLYRFADVSSVEAFLEELSQRANGALVTLLPRAPGAREARWAHLLCGEPEVPAASSHSVRTDSSGLAERVTALEEEVARLAAIVARLAPAAPDEAA</sequence>
<dbReference type="PANTHER" id="PTHR38768">
    <property type="entry name" value="UPF0502 PROTEIN YCEH"/>
    <property type="match status" value="1"/>
</dbReference>
<organism evidence="3 4">
    <name type="scientific">Viridibacterium curvum</name>
    <dbReference type="NCBI Taxonomy" id="1101404"/>
    <lineage>
        <taxon>Bacteria</taxon>
        <taxon>Pseudomonadati</taxon>
        <taxon>Pseudomonadota</taxon>
        <taxon>Betaproteobacteria</taxon>
        <taxon>Rhodocyclales</taxon>
        <taxon>Rhodocyclaceae</taxon>
        <taxon>Viridibacterium</taxon>
    </lineage>
</organism>
<gene>
    <name evidence="3" type="ORF">GCM10025770_32370</name>
</gene>
<protein>
    <recommendedName>
        <fullName evidence="2">PAS domain-containing protein</fullName>
    </recommendedName>
</protein>
<dbReference type="InterPro" id="IPR000014">
    <property type="entry name" value="PAS"/>
</dbReference>
<name>A0ABP9R0Q2_9RHOO</name>
<evidence type="ECO:0000259" key="2">
    <source>
        <dbReference type="PROSITE" id="PS50112"/>
    </source>
</evidence>
<dbReference type="SUPFAM" id="SSF46785">
    <property type="entry name" value="Winged helix' DNA-binding domain"/>
    <property type="match status" value="2"/>
</dbReference>
<comment type="similarity">
    <text evidence="1">Belongs to the UPF0502 family.</text>
</comment>
<dbReference type="EMBL" id="BAABLD010000015">
    <property type="protein sequence ID" value="GAA5170032.1"/>
    <property type="molecule type" value="Genomic_DNA"/>
</dbReference>
<dbReference type="Pfam" id="PF04337">
    <property type="entry name" value="DUF480"/>
    <property type="match status" value="1"/>
</dbReference>
<reference evidence="4" key="1">
    <citation type="journal article" date="2019" name="Int. J. Syst. Evol. Microbiol.">
        <title>The Global Catalogue of Microorganisms (GCM) 10K type strain sequencing project: providing services to taxonomists for standard genome sequencing and annotation.</title>
        <authorList>
            <consortium name="The Broad Institute Genomics Platform"/>
            <consortium name="The Broad Institute Genome Sequencing Center for Infectious Disease"/>
            <person name="Wu L."/>
            <person name="Ma J."/>
        </authorList>
    </citation>
    <scope>NUCLEOTIDE SEQUENCE [LARGE SCALE GENOMIC DNA]</scope>
    <source>
        <strain evidence="4">JCM 18715</strain>
    </source>
</reference>
<keyword evidence="4" id="KW-1185">Reference proteome</keyword>
<dbReference type="Proteomes" id="UP001500547">
    <property type="component" value="Unassembled WGS sequence"/>
</dbReference>
<dbReference type="InterPro" id="IPR007432">
    <property type="entry name" value="DUF480"/>
</dbReference>
<dbReference type="InterPro" id="IPR036390">
    <property type="entry name" value="WH_DNA-bd_sf"/>
</dbReference>
<dbReference type="PANTHER" id="PTHR38768:SF1">
    <property type="entry name" value="UPF0502 PROTEIN YCEH"/>
    <property type="match status" value="1"/>
</dbReference>
<evidence type="ECO:0000256" key="1">
    <source>
        <dbReference type="HAMAP-Rule" id="MF_01584"/>
    </source>
</evidence>
<feature type="domain" description="PAS" evidence="2">
    <location>
        <begin position="85"/>
        <end position="123"/>
    </location>
</feature>